<keyword evidence="3" id="KW-0732">Signal</keyword>
<dbReference type="CDD" id="cd07377">
    <property type="entry name" value="WHTH_GntR"/>
    <property type="match status" value="1"/>
</dbReference>
<dbReference type="Pfam" id="PF00392">
    <property type="entry name" value="GntR"/>
    <property type="match status" value="1"/>
</dbReference>
<evidence type="ECO:0000256" key="4">
    <source>
        <dbReference type="ARBA" id="ARBA00023015"/>
    </source>
</evidence>
<dbReference type="GO" id="GO:1901982">
    <property type="term" value="F:maltose binding"/>
    <property type="evidence" value="ECO:0007669"/>
    <property type="project" value="TreeGrafter"/>
</dbReference>
<name>A0A3B0C2F6_9BACL</name>
<sequence>MCAASHTSGRGESCKSVLHFRKTTRGVIMRNRPTKVQFQQKIEHIKELLQHAMMDGTYKAGQFLPAEKQLERMFGVSNYALRGALDQLEQEGWIEKIASIGNKVAAQRPPVKLMLVCNAVMERNLQLSGLLEDFHRLYPWITIHMVESGGQYNPNREYHDLVMLDNVQFQYAIETYGTNVFAPLHVNTRMYRKIEQMFYCDNRQHMRSIVVSPLVLCYNKAHFRELGLAEPDGSWTWEDLIHHAEMLSDGKGRYGFTFLIQSMYRWPLFLLQSGERFEREKGQVQSIMGSKLLQSITTSKNILHNRKAVPFYLSESNSDIDRMFIEGKLSMTLNTYMGLNSWNDSNIEYDIAPVPHIHQMSTFVLGLGIGVTRASSHLEEAKLFIEYCASERAQQHIWNQTLSAPSLATLPCTLNDKTLYTPSRYMLYRETLGTFRSLTELNIPISSFQKLTNLMKQYWAEMLDEQQLCERISLEIK</sequence>
<keyword evidence="4" id="KW-0805">Transcription regulation</keyword>
<dbReference type="InterPro" id="IPR006059">
    <property type="entry name" value="SBP"/>
</dbReference>
<dbReference type="Gene3D" id="1.10.10.10">
    <property type="entry name" value="Winged helix-like DNA-binding domain superfamily/Winged helix DNA-binding domain"/>
    <property type="match status" value="1"/>
</dbReference>
<organism evidence="8 9">
    <name type="scientific">Paenibacillus ginsengarvi</name>
    <dbReference type="NCBI Taxonomy" id="400777"/>
    <lineage>
        <taxon>Bacteria</taxon>
        <taxon>Bacillati</taxon>
        <taxon>Bacillota</taxon>
        <taxon>Bacilli</taxon>
        <taxon>Bacillales</taxon>
        <taxon>Paenibacillaceae</taxon>
        <taxon>Paenibacillus</taxon>
    </lineage>
</organism>
<dbReference type="Proteomes" id="UP000282311">
    <property type="component" value="Unassembled WGS sequence"/>
</dbReference>
<evidence type="ECO:0000259" key="7">
    <source>
        <dbReference type="PROSITE" id="PS50949"/>
    </source>
</evidence>
<evidence type="ECO:0000256" key="6">
    <source>
        <dbReference type="ARBA" id="ARBA00023163"/>
    </source>
</evidence>
<dbReference type="AlphaFoldDB" id="A0A3B0C2F6"/>
<protein>
    <submittedName>
        <fullName evidence="8">Extracellular solute-binding protein</fullName>
    </submittedName>
</protein>
<dbReference type="Gene3D" id="3.40.190.10">
    <property type="entry name" value="Periplasmic binding protein-like II"/>
    <property type="match status" value="1"/>
</dbReference>
<dbReference type="SUPFAM" id="SSF46785">
    <property type="entry name" value="Winged helix' DNA-binding domain"/>
    <property type="match status" value="1"/>
</dbReference>
<dbReference type="GO" id="GO:0003677">
    <property type="term" value="F:DNA binding"/>
    <property type="evidence" value="ECO:0007669"/>
    <property type="project" value="UniProtKB-KW"/>
</dbReference>
<dbReference type="PANTHER" id="PTHR30061:SF50">
    <property type="entry name" value="MALTOSE_MALTODEXTRIN-BINDING PERIPLASMIC PROTEIN"/>
    <property type="match status" value="1"/>
</dbReference>
<evidence type="ECO:0000313" key="9">
    <source>
        <dbReference type="Proteomes" id="UP000282311"/>
    </source>
</evidence>
<dbReference type="SMART" id="SM00345">
    <property type="entry name" value="HTH_GNTR"/>
    <property type="match status" value="1"/>
</dbReference>
<keyword evidence="2" id="KW-0813">Transport</keyword>
<evidence type="ECO:0000313" key="8">
    <source>
        <dbReference type="EMBL" id="RKN80495.1"/>
    </source>
</evidence>
<proteinExistence type="inferred from homology"/>
<dbReference type="InterPro" id="IPR000524">
    <property type="entry name" value="Tscrpt_reg_HTH_GntR"/>
</dbReference>
<dbReference type="PRINTS" id="PR00035">
    <property type="entry name" value="HTHGNTR"/>
</dbReference>
<keyword evidence="9" id="KW-1185">Reference proteome</keyword>
<dbReference type="Pfam" id="PF01547">
    <property type="entry name" value="SBP_bac_1"/>
    <property type="match status" value="1"/>
</dbReference>
<comment type="similarity">
    <text evidence="1">Belongs to the bacterial solute-binding protein 1 family.</text>
</comment>
<dbReference type="EMBL" id="RBAH01000015">
    <property type="protein sequence ID" value="RKN80495.1"/>
    <property type="molecule type" value="Genomic_DNA"/>
</dbReference>
<dbReference type="GO" id="GO:0003700">
    <property type="term" value="F:DNA-binding transcription factor activity"/>
    <property type="evidence" value="ECO:0007669"/>
    <property type="project" value="InterPro"/>
</dbReference>
<evidence type="ECO:0000256" key="3">
    <source>
        <dbReference type="ARBA" id="ARBA00022729"/>
    </source>
</evidence>
<dbReference type="GO" id="GO:0015768">
    <property type="term" value="P:maltose transport"/>
    <property type="evidence" value="ECO:0007669"/>
    <property type="project" value="TreeGrafter"/>
</dbReference>
<dbReference type="GO" id="GO:0042956">
    <property type="term" value="P:maltodextrin transmembrane transport"/>
    <property type="evidence" value="ECO:0007669"/>
    <property type="project" value="TreeGrafter"/>
</dbReference>
<dbReference type="PANTHER" id="PTHR30061">
    <property type="entry name" value="MALTOSE-BINDING PERIPLASMIC PROTEIN"/>
    <property type="match status" value="1"/>
</dbReference>
<gene>
    <name evidence="8" type="ORF">D7M11_20345</name>
</gene>
<evidence type="ECO:0000256" key="1">
    <source>
        <dbReference type="ARBA" id="ARBA00008520"/>
    </source>
</evidence>
<keyword evidence="5" id="KW-0238">DNA-binding</keyword>
<comment type="caution">
    <text evidence="8">The sequence shown here is derived from an EMBL/GenBank/DDBJ whole genome shotgun (WGS) entry which is preliminary data.</text>
</comment>
<evidence type="ECO:0000256" key="5">
    <source>
        <dbReference type="ARBA" id="ARBA00023125"/>
    </source>
</evidence>
<accession>A0A3B0C2F6</accession>
<dbReference type="SUPFAM" id="SSF53850">
    <property type="entry name" value="Periplasmic binding protein-like II"/>
    <property type="match status" value="1"/>
</dbReference>
<evidence type="ECO:0000256" key="2">
    <source>
        <dbReference type="ARBA" id="ARBA00022448"/>
    </source>
</evidence>
<feature type="domain" description="HTH gntR-type" evidence="7">
    <location>
        <begin position="39"/>
        <end position="107"/>
    </location>
</feature>
<dbReference type="PROSITE" id="PS50949">
    <property type="entry name" value="HTH_GNTR"/>
    <property type="match status" value="1"/>
</dbReference>
<reference evidence="8 9" key="1">
    <citation type="journal article" date="2007" name="Int. J. Syst. Evol. Microbiol.">
        <title>Paenibacillus ginsengarvi sp. nov., isolated from soil from ginseng cultivation.</title>
        <authorList>
            <person name="Yoon M.H."/>
            <person name="Ten L.N."/>
            <person name="Im W.T."/>
        </authorList>
    </citation>
    <scope>NUCLEOTIDE SEQUENCE [LARGE SCALE GENOMIC DNA]</scope>
    <source>
        <strain evidence="8 9">KCTC 13059</strain>
    </source>
</reference>
<dbReference type="InterPro" id="IPR036388">
    <property type="entry name" value="WH-like_DNA-bd_sf"/>
</dbReference>
<keyword evidence="6" id="KW-0804">Transcription</keyword>
<dbReference type="InterPro" id="IPR036390">
    <property type="entry name" value="WH_DNA-bd_sf"/>
</dbReference>
<dbReference type="GO" id="GO:0055052">
    <property type="term" value="C:ATP-binding cassette (ABC) transporter complex, substrate-binding subunit-containing"/>
    <property type="evidence" value="ECO:0007669"/>
    <property type="project" value="TreeGrafter"/>
</dbReference>